<keyword evidence="3" id="KW-1185">Reference proteome</keyword>
<organism evidence="2 3">
    <name type="scientific">Trichoderma simmonsii</name>
    <dbReference type="NCBI Taxonomy" id="1491479"/>
    <lineage>
        <taxon>Eukaryota</taxon>
        <taxon>Fungi</taxon>
        <taxon>Dikarya</taxon>
        <taxon>Ascomycota</taxon>
        <taxon>Pezizomycotina</taxon>
        <taxon>Sordariomycetes</taxon>
        <taxon>Hypocreomycetidae</taxon>
        <taxon>Hypocreales</taxon>
        <taxon>Hypocreaceae</taxon>
        <taxon>Trichoderma</taxon>
    </lineage>
</organism>
<evidence type="ECO:0000313" key="2">
    <source>
        <dbReference type="EMBL" id="QYT03801.1"/>
    </source>
</evidence>
<accession>A0A8G0PII9</accession>
<feature type="compositionally biased region" description="Polar residues" evidence="1">
    <location>
        <begin position="82"/>
        <end position="95"/>
    </location>
</feature>
<proteinExistence type="predicted"/>
<evidence type="ECO:0000256" key="1">
    <source>
        <dbReference type="SAM" id="MobiDB-lite"/>
    </source>
</evidence>
<protein>
    <submittedName>
        <fullName evidence="2">Uncharacterized protein</fullName>
    </submittedName>
</protein>
<dbReference type="AlphaFoldDB" id="A0A8G0PII9"/>
<dbReference type="EMBL" id="CP075869">
    <property type="protein sequence ID" value="QYT03801.1"/>
    <property type="molecule type" value="Genomic_DNA"/>
</dbReference>
<name>A0A8G0PII9_9HYPO</name>
<evidence type="ECO:0000313" key="3">
    <source>
        <dbReference type="Proteomes" id="UP000826661"/>
    </source>
</evidence>
<gene>
    <name evidence="2" type="ORF">H0G86_010749</name>
</gene>
<dbReference type="Proteomes" id="UP000826661">
    <property type="component" value="Chromosome VI"/>
</dbReference>
<sequence>MTIIYSQQCRPKMPEPYVVLNSISSTLFNCQSLRHFLRNMPDSSARIAHNATNVSIGVRATTDATHSVHDHDHSYSLNRFLSEPTHTTGYGQEQSPAEAETRMLEELRKFEMKFSSSSPPQRNKE</sequence>
<feature type="region of interest" description="Disordered" evidence="1">
    <location>
        <begin position="82"/>
        <end position="101"/>
    </location>
</feature>
<reference evidence="2 3" key="1">
    <citation type="journal article" date="2021" name="BMC Genomics">
        <title>Telomere-to-telomere genome assembly of asparaginase-producing Trichoderma simmonsii.</title>
        <authorList>
            <person name="Chung D."/>
            <person name="Kwon Y.M."/>
            <person name="Yang Y."/>
        </authorList>
    </citation>
    <scope>NUCLEOTIDE SEQUENCE [LARGE SCALE GENOMIC DNA]</scope>
    <source>
        <strain evidence="2 3">GH-Sj1</strain>
    </source>
</reference>